<sequence>MASVPSDEVVDILQGSPVDQLNICGLELLVDE</sequence>
<evidence type="ECO:0000313" key="2">
    <source>
        <dbReference type="EMBL" id="KNB15552.1"/>
    </source>
</evidence>
<dbReference type="VEuPathDB" id="FungiDB:FOXG_21375"/>
<dbReference type="EMBL" id="DS231713">
    <property type="protein sequence ID" value="KNB13798.1"/>
    <property type="molecule type" value="Genomic_DNA"/>
</dbReference>
<dbReference type="Proteomes" id="UP000009097">
    <property type="component" value="Unassembled WGS sequence"/>
</dbReference>
<organism evidence="1 3">
    <name type="scientific">Fusarium oxysporum f. sp. lycopersici (strain 4287 / CBS 123668 / FGSC 9935 / NRRL 34936)</name>
    <name type="common">Fusarium vascular wilt of tomato</name>
    <dbReference type="NCBI Taxonomy" id="426428"/>
    <lineage>
        <taxon>Eukaryota</taxon>
        <taxon>Fungi</taxon>
        <taxon>Dikarya</taxon>
        <taxon>Ascomycota</taxon>
        <taxon>Pezizomycotina</taxon>
        <taxon>Sordariomycetes</taxon>
        <taxon>Hypocreomycetidae</taxon>
        <taxon>Hypocreales</taxon>
        <taxon>Nectriaceae</taxon>
        <taxon>Fusarium</taxon>
        <taxon>Fusarium oxysporum species complex</taxon>
    </lineage>
</organism>
<dbReference type="VEuPathDB" id="FungiDB:FOXG_20927"/>
<gene>
    <name evidence="1" type="ORF">FOXG_20927</name>
    <name evidence="2" type="ORF">FOXG_21375</name>
</gene>
<dbReference type="EMBL" id="DS231716">
    <property type="protein sequence ID" value="KNB15552.1"/>
    <property type="molecule type" value="Genomic_DNA"/>
</dbReference>
<dbReference type="RefSeq" id="XP_018253597.1">
    <property type="nucleotide sequence ID" value="XM_018401709.1"/>
</dbReference>
<dbReference type="KEGG" id="fox:FOXG_20927"/>
<evidence type="ECO:0000313" key="3">
    <source>
        <dbReference type="Proteomes" id="UP000009097"/>
    </source>
</evidence>
<reference evidence="1" key="2">
    <citation type="journal article" date="2010" name="Nature">
        <title>Comparative genomics reveals mobile pathogenicity chromosomes in Fusarium.</title>
        <authorList>
            <person name="Ma L.J."/>
            <person name="van der Does H.C."/>
            <person name="Borkovich K.A."/>
            <person name="Coleman J.J."/>
            <person name="Daboussi M.J."/>
            <person name="Di Pietro A."/>
            <person name="Dufresne M."/>
            <person name="Freitag M."/>
            <person name="Grabherr M."/>
            <person name="Henrissat B."/>
            <person name="Houterman P.M."/>
            <person name="Kang S."/>
            <person name="Shim W.B."/>
            <person name="Woloshuk C."/>
            <person name="Xie X."/>
            <person name="Xu J.R."/>
            <person name="Antoniw J."/>
            <person name="Baker S.E."/>
            <person name="Bluhm B.H."/>
            <person name="Breakspear A."/>
            <person name="Brown D.W."/>
            <person name="Butchko R.A."/>
            <person name="Chapman S."/>
            <person name="Coulson R."/>
            <person name="Coutinho P.M."/>
            <person name="Danchin E.G."/>
            <person name="Diener A."/>
            <person name="Gale L.R."/>
            <person name="Gardiner D.M."/>
            <person name="Goff S."/>
            <person name="Hammond-Kosack K.E."/>
            <person name="Hilburn K."/>
            <person name="Hua-Van A."/>
            <person name="Jonkers W."/>
            <person name="Kazan K."/>
            <person name="Kodira C.D."/>
            <person name="Koehrsen M."/>
            <person name="Kumar L."/>
            <person name="Lee Y.H."/>
            <person name="Li L."/>
            <person name="Manners J.M."/>
            <person name="Miranda-Saavedra D."/>
            <person name="Mukherjee M."/>
            <person name="Park G."/>
            <person name="Park J."/>
            <person name="Park S.Y."/>
            <person name="Proctor R.H."/>
            <person name="Regev A."/>
            <person name="Ruiz-Roldan M.C."/>
            <person name="Sain D."/>
            <person name="Sakthikumar S."/>
            <person name="Sykes S."/>
            <person name="Schwartz D.C."/>
            <person name="Turgeon B.G."/>
            <person name="Wapinski I."/>
            <person name="Yoder O."/>
            <person name="Young S."/>
            <person name="Zeng Q."/>
            <person name="Zhou S."/>
            <person name="Galagan J."/>
            <person name="Cuomo C.A."/>
            <person name="Kistler H.C."/>
            <person name="Rep M."/>
        </authorList>
    </citation>
    <scope>NUCLEOTIDE SEQUENCE [LARGE SCALE GENOMIC DNA]</scope>
    <source>
        <strain evidence="1">4287</strain>
    </source>
</reference>
<evidence type="ECO:0000313" key="1">
    <source>
        <dbReference type="EMBL" id="KNB13798.1"/>
    </source>
</evidence>
<reference evidence="1" key="1">
    <citation type="submission" date="2007-04" db="EMBL/GenBank/DDBJ databases">
        <authorList>
            <consortium name="The Broad Institute Genome Sequencing Platform"/>
            <person name="Birren B."/>
            <person name="Lander E."/>
            <person name="Galagan J."/>
            <person name="Nusbaum C."/>
            <person name="Devon K."/>
            <person name="Ma L.-J."/>
            <person name="Jaffe D."/>
            <person name="Butler J."/>
            <person name="Alvarez P."/>
            <person name="Gnerre S."/>
            <person name="Grabherr M."/>
            <person name="Kleber M."/>
            <person name="Mauceli E."/>
            <person name="Brockman W."/>
            <person name="MacCallum I.A."/>
            <person name="Young S."/>
            <person name="LaButti K."/>
            <person name="DeCaprio D."/>
            <person name="Crawford M."/>
            <person name="Koehrsen M."/>
            <person name="Engels R."/>
            <person name="Montgomery P."/>
            <person name="Pearson M."/>
            <person name="Howarth C."/>
            <person name="Larson L."/>
            <person name="White J."/>
            <person name="O'Leary S."/>
            <person name="Kodira C."/>
            <person name="Zeng Q."/>
            <person name="Yandava C."/>
            <person name="Alvarado L."/>
            <person name="Kistler C."/>
            <person name="Shim W.-B."/>
            <person name="Kang S."/>
            <person name="Woloshuk C."/>
        </authorList>
    </citation>
    <scope>NUCLEOTIDE SEQUENCE</scope>
    <source>
        <strain evidence="1">4287</strain>
    </source>
</reference>
<dbReference type="AlphaFoldDB" id="A0A0J9VSH0"/>
<dbReference type="KEGG" id="fox:FOXG_21375"/>
<protein>
    <submittedName>
        <fullName evidence="1">Uncharacterized protein</fullName>
    </submittedName>
</protein>
<accession>A0A0J9VSH0</accession>
<dbReference type="GeneID" id="28961633"/>
<dbReference type="RefSeq" id="XP_018251843.1">
    <property type="nucleotide sequence ID" value="XM_018401253.1"/>
</dbReference>
<dbReference type="GeneID" id="28962081"/>
<proteinExistence type="predicted"/>
<name>A0A0J9VSH0_FUSO4</name>